<evidence type="ECO:0000313" key="2">
    <source>
        <dbReference type="Proteomes" id="UP000593576"/>
    </source>
</evidence>
<reference evidence="1 2" key="1">
    <citation type="journal article" date="2019" name="Genome Biol. Evol.">
        <title>Insights into the evolution of the New World diploid cottons (Gossypium, subgenus Houzingenia) based on genome sequencing.</title>
        <authorList>
            <person name="Grover C.E."/>
            <person name="Arick M.A. 2nd"/>
            <person name="Thrash A."/>
            <person name="Conover J.L."/>
            <person name="Sanders W.S."/>
            <person name="Peterson D.G."/>
            <person name="Frelichowski J.E."/>
            <person name="Scheffler J.A."/>
            <person name="Scheffler B.E."/>
            <person name="Wendel J.F."/>
        </authorList>
    </citation>
    <scope>NUCLEOTIDE SEQUENCE [LARGE SCALE GENOMIC DNA]</scope>
    <source>
        <strain evidence="1">1</strain>
        <tissue evidence="1">Leaf</tissue>
    </source>
</reference>
<feature type="non-terminal residue" evidence="1">
    <location>
        <position position="1"/>
    </location>
</feature>
<keyword evidence="2" id="KW-1185">Reference proteome</keyword>
<dbReference type="EMBL" id="JABFAF010000003">
    <property type="protein sequence ID" value="MBA0850685.1"/>
    <property type="molecule type" value="Genomic_DNA"/>
</dbReference>
<gene>
    <name evidence="1" type="ORF">Goshw_004275</name>
</gene>
<comment type="caution">
    <text evidence="1">The sequence shown here is derived from an EMBL/GenBank/DDBJ whole genome shotgun (WGS) entry which is preliminary data.</text>
</comment>
<dbReference type="Proteomes" id="UP000593576">
    <property type="component" value="Unassembled WGS sequence"/>
</dbReference>
<dbReference type="AlphaFoldDB" id="A0A7J9KW06"/>
<accession>A0A7J9KW06</accession>
<proteinExistence type="predicted"/>
<protein>
    <submittedName>
        <fullName evidence="1">Uncharacterized protein</fullName>
    </submittedName>
</protein>
<evidence type="ECO:0000313" key="1">
    <source>
        <dbReference type="EMBL" id="MBA0850685.1"/>
    </source>
</evidence>
<organism evidence="1 2">
    <name type="scientific">Gossypium schwendimanii</name>
    <name type="common">Cotton</name>
    <dbReference type="NCBI Taxonomy" id="34291"/>
    <lineage>
        <taxon>Eukaryota</taxon>
        <taxon>Viridiplantae</taxon>
        <taxon>Streptophyta</taxon>
        <taxon>Embryophyta</taxon>
        <taxon>Tracheophyta</taxon>
        <taxon>Spermatophyta</taxon>
        <taxon>Magnoliopsida</taxon>
        <taxon>eudicotyledons</taxon>
        <taxon>Gunneridae</taxon>
        <taxon>Pentapetalae</taxon>
        <taxon>rosids</taxon>
        <taxon>malvids</taxon>
        <taxon>Malvales</taxon>
        <taxon>Malvaceae</taxon>
        <taxon>Malvoideae</taxon>
        <taxon>Gossypium</taxon>
    </lineage>
</organism>
<sequence>MAGLIILVASNEDIFCQHFSPYCKDKDLDLTYLIVYFARTRPYCDMMAFGDGKHDSNGHFVYISHLYYKDKNLEPTYLIATEICLSSFDRSSGAADVPLSPCNGHPYQKCVSAPFVSSKSCTKHLGNADAAVWPLYSLPSLRHQIDPLALWCIIFNRKGQKPNSLPCMNDVL</sequence>
<name>A0A7J9KW06_GOSSC</name>